<dbReference type="PANTHER" id="PTHR47295:SF2">
    <property type="entry name" value="EG45-LIKE DOMAIN CONTAINING PROTEIN 1-RELATED"/>
    <property type="match status" value="1"/>
</dbReference>
<gene>
    <name evidence="2" type="ORF">FRX31_035461</name>
</gene>
<dbReference type="InterPro" id="IPR044206">
    <property type="entry name" value="EGC1/2"/>
</dbReference>
<dbReference type="InterPro" id="IPR036908">
    <property type="entry name" value="RlpA-like_sf"/>
</dbReference>
<dbReference type="InterPro" id="IPR009009">
    <property type="entry name" value="RlpA-like_DPBB"/>
</dbReference>
<dbReference type="SUPFAM" id="SSF50685">
    <property type="entry name" value="Barwin-like endoglucanases"/>
    <property type="match status" value="1"/>
</dbReference>
<keyword evidence="3" id="KW-1185">Reference proteome</keyword>
<evidence type="ECO:0000259" key="1">
    <source>
        <dbReference type="Pfam" id="PF03330"/>
    </source>
</evidence>
<dbReference type="GO" id="GO:0009627">
    <property type="term" value="P:systemic acquired resistance"/>
    <property type="evidence" value="ECO:0007669"/>
    <property type="project" value="InterPro"/>
</dbReference>
<dbReference type="Proteomes" id="UP000554482">
    <property type="component" value="Unassembled WGS sequence"/>
</dbReference>
<dbReference type="Pfam" id="PF03330">
    <property type="entry name" value="DPBB_1"/>
    <property type="match status" value="1"/>
</dbReference>
<dbReference type="EMBL" id="JABWDY010044703">
    <property type="protein sequence ID" value="KAF5174952.1"/>
    <property type="molecule type" value="Genomic_DNA"/>
</dbReference>
<comment type="caution">
    <text evidence="2">The sequence shown here is derived from an EMBL/GenBank/DDBJ whole genome shotgun (WGS) entry which is preliminary data.</text>
</comment>
<evidence type="ECO:0000313" key="3">
    <source>
        <dbReference type="Proteomes" id="UP000554482"/>
    </source>
</evidence>
<accession>A0A7J6URR9</accession>
<dbReference type="AlphaFoldDB" id="A0A7J6URR9"/>
<dbReference type="OrthoDB" id="406505at2759"/>
<dbReference type="PANTHER" id="PTHR47295">
    <property type="entry name" value="EG45-LIKE DOMAIN CONTAINING PROTEIN 1-RELATED"/>
    <property type="match status" value="1"/>
</dbReference>
<sequence length="77" mass="8320">MSFGTTGQDARMYNVTCTGPTNQDVPQHCGEYSVTVKIVDYYCSAGCAGTMDLSQEAFAMIADPNAGKVNIECKNLW</sequence>
<dbReference type="Gene3D" id="2.40.40.10">
    <property type="entry name" value="RlpA-like domain"/>
    <property type="match status" value="1"/>
</dbReference>
<organism evidence="2 3">
    <name type="scientific">Thalictrum thalictroides</name>
    <name type="common">Rue-anemone</name>
    <name type="synonym">Anemone thalictroides</name>
    <dbReference type="NCBI Taxonomy" id="46969"/>
    <lineage>
        <taxon>Eukaryota</taxon>
        <taxon>Viridiplantae</taxon>
        <taxon>Streptophyta</taxon>
        <taxon>Embryophyta</taxon>
        <taxon>Tracheophyta</taxon>
        <taxon>Spermatophyta</taxon>
        <taxon>Magnoliopsida</taxon>
        <taxon>Ranunculales</taxon>
        <taxon>Ranunculaceae</taxon>
        <taxon>Thalictroideae</taxon>
        <taxon>Thalictrum</taxon>
    </lineage>
</organism>
<feature type="domain" description="RlpA-like protein double-psi beta-barrel" evidence="1">
    <location>
        <begin position="12"/>
        <end position="72"/>
    </location>
</feature>
<evidence type="ECO:0000313" key="2">
    <source>
        <dbReference type="EMBL" id="KAF5174952.1"/>
    </source>
</evidence>
<dbReference type="GO" id="GO:0048046">
    <property type="term" value="C:apoplast"/>
    <property type="evidence" value="ECO:0007669"/>
    <property type="project" value="InterPro"/>
</dbReference>
<name>A0A7J6URR9_THATH</name>
<dbReference type="CDD" id="cd22269">
    <property type="entry name" value="DPBB_EG45-like"/>
    <property type="match status" value="1"/>
</dbReference>
<protein>
    <submittedName>
        <fullName evidence="2">Eg45-like domain containing protein</fullName>
    </submittedName>
</protein>
<proteinExistence type="predicted"/>
<reference evidence="2 3" key="1">
    <citation type="submission" date="2020-06" db="EMBL/GenBank/DDBJ databases">
        <title>Transcriptomic and genomic resources for Thalictrum thalictroides and T. hernandezii: Facilitating candidate gene discovery in an emerging model plant lineage.</title>
        <authorList>
            <person name="Arias T."/>
            <person name="Riano-Pachon D.M."/>
            <person name="Di Stilio V.S."/>
        </authorList>
    </citation>
    <scope>NUCLEOTIDE SEQUENCE [LARGE SCALE GENOMIC DNA]</scope>
    <source>
        <strain evidence="3">cv. WT478/WT964</strain>
        <tissue evidence="2">Leaves</tissue>
    </source>
</reference>